<reference evidence="4" key="1">
    <citation type="submission" date="2016-10" db="EMBL/GenBank/DDBJ databases">
        <authorList>
            <person name="Varghese N."/>
            <person name="Submissions S."/>
        </authorList>
    </citation>
    <scope>NUCLEOTIDE SEQUENCE [LARGE SCALE GENOMIC DNA]</scope>
    <source>
        <strain evidence="4">DSM 22251</strain>
    </source>
</reference>
<sequence>MKEFKTAEMDGRTKILTVILLIFLPMLAGSSYFIEPQKLSVSVLLTVLFIAVIFISYAFVPKRIALSSEQILIQNLFGAVVINLNEIKSVEELKKTGLNLRTFGGGGLFGYFGYFNGRDVWYVTNIYKKVKITLKSGKIYMLSPENPETFVAEIQKISA</sequence>
<dbReference type="EMBL" id="FORQ01000001">
    <property type="protein sequence ID" value="SFI66777.1"/>
    <property type="molecule type" value="Genomic_DNA"/>
</dbReference>
<feature type="transmembrane region" description="Helical" evidence="1">
    <location>
        <begin position="40"/>
        <end position="60"/>
    </location>
</feature>
<keyword evidence="1" id="KW-0812">Transmembrane</keyword>
<keyword evidence="1" id="KW-1133">Transmembrane helix</keyword>
<protein>
    <submittedName>
        <fullName evidence="3">PH domain-containing protein</fullName>
    </submittedName>
</protein>
<evidence type="ECO:0000313" key="3">
    <source>
        <dbReference type="EMBL" id="SFI66777.1"/>
    </source>
</evidence>
<evidence type="ECO:0000256" key="1">
    <source>
        <dbReference type="SAM" id="Phobius"/>
    </source>
</evidence>
<dbReference type="InterPro" id="IPR027783">
    <property type="entry name" value="Bacterial_PH-related"/>
</dbReference>
<keyword evidence="1" id="KW-0472">Membrane</keyword>
<proteinExistence type="predicted"/>
<name>A0A1I3K2Q3_9FLAO</name>
<feature type="domain" description="Bacterial Pleckstrin homology" evidence="2">
    <location>
        <begin position="63"/>
        <end position="155"/>
    </location>
</feature>
<gene>
    <name evidence="3" type="ORF">SAMN05421638_0556</name>
</gene>
<evidence type="ECO:0000313" key="4">
    <source>
        <dbReference type="Proteomes" id="UP000242560"/>
    </source>
</evidence>
<dbReference type="AlphaFoldDB" id="A0A1I3K2Q3"/>
<dbReference type="RefSeq" id="WP_089818421.1">
    <property type="nucleotide sequence ID" value="NZ_FORQ01000001.1"/>
</dbReference>
<keyword evidence="4" id="KW-1185">Reference proteome</keyword>
<accession>A0A1I3K2Q3</accession>
<organism evidence="3 4">
    <name type="scientific">Kaistella treverensis</name>
    <dbReference type="NCBI Taxonomy" id="631455"/>
    <lineage>
        <taxon>Bacteria</taxon>
        <taxon>Pseudomonadati</taxon>
        <taxon>Bacteroidota</taxon>
        <taxon>Flavobacteriia</taxon>
        <taxon>Flavobacteriales</taxon>
        <taxon>Weeksellaceae</taxon>
        <taxon>Chryseobacterium group</taxon>
        <taxon>Kaistella</taxon>
    </lineage>
</organism>
<dbReference type="Proteomes" id="UP000242560">
    <property type="component" value="Unassembled WGS sequence"/>
</dbReference>
<feature type="transmembrane region" description="Helical" evidence="1">
    <location>
        <begin position="15"/>
        <end position="34"/>
    </location>
</feature>
<dbReference type="Pfam" id="PF10882">
    <property type="entry name" value="bPH_5"/>
    <property type="match status" value="1"/>
</dbReference>
<evidence type="ECO:0000259" key="2">
    <source>
        <dbReference type="Pfam" id="PF10882"/>
    </source>
</evidence>